<name>A0A381XN81_9ZZZZ</name>
<feature type="non-terminal residue" evidence="3">
    <location>
        <position position="315"/>
    </location>
</feature>
<dbReference type="EMBL" id="UINC01015780">
    <property type="protein sequence ID" value="SVA66199.1"/>
    <property type="molecule type" value="Genomic_DNA"/>
</dbReference>
<dbReference type="InterPro" id="IPR003123">
    <property type="entry name" value="VPS9"/>
</dbReference>
<evidence type="ECO:0000256" key="1">
    <source>
        <dbReference type="SAM" id="Phobius"/>
    </source>
</evidence>
<proteinExistence type="predicted"/>
<dbReference type="SUPFAM" id="SSF109993">
    <property type="entry name" value="VPS9 domain"/>
    <property type="match status" value="1"/>
</dbReference>
<gene>
    <name evidence="3" type="ORF">METZ01_LOCUS119053</name>
</gene>
<keyword evidence="1" id="KW-0472">Membrane</keyword>
<dbReference type="InterPro" id="IPR037191">
    <property type="entry name" value="VPS9_dom_sf"/>
</dbReference>
<reference evidence="3" key="1">
    <citation type="submission" date="2018-05" db="EMBL/GenBank/DDBJ databases">
        <authorList>
            <person name="Lanie J.A."/>
            <person name="Ng W.-L."/>
            <person name="Kazmierczak K.M."/>
            <person name="Andrzejewski T.M."/>
            <person name="Davidsen T.M."/>
            <person name="Wayne K.J."/>
            <person name="Tettelin H."/>
            <person name="Glass J.I."/>
            <person name="Rusch D."/>
            <person name="Podicherti R."/>
            <person name="Tsui H.-C.T."/>
            <person name="Winkler M.E."/>
        </authorList>
    </citation>
    <scope>NUCLEOTIDE SEQUENCE</scope>
</reference>
<protein>
    <recommendedName>
        <fullName evidence="2">VPS9 domain-containing protein</fullName>
    </recommendedName>
</protein>
<keyword evidence="1" id="KW-0812">Transmembrane</keyword>
<sequence length="315" mass="36662">MNNEYKLMKEIEEEKMNNNSYDLIKIGVPVAGSIIGAVIAGPILGPTISTGLIATKFGLGSVIASASATGLVVGDISRRLTEQAIYLNMVISERKDNEKWRKFYSDFIKSDNCPIFVLPVCFKKDIRRYIKQVLKSDSDNSLGKLNLKLMEFYKERRVLFIEKNYNNLMTIKDAQNYSKYLCKTFGHVFKYMDNEDRGVCFNTIENYVFANVYNNVIYAYYDKFYEEDEKFYKKCIKMRRHLPKDIRNIRNKLPVSKKYKMFLKHFEQSYTPGKKLKSIVHLVNLIGKKCPDLTADDLITALIFMLVKYSPTRIY</sequence>
<evidence type="ECO:0000259" key="2">
    <source>
        <dbReference type="PROSITE" id="PS51205"/>
    </source>
</evidence>
<accession>A0A381XN81</accession>
<organism evidence="3">
    <name type="scientific">marine metagenome</name>
    <dbReference type="NCBI Taxonomy" id="408172"/>
    <lineage>
        <taxon>unclassified sequences</taxon>
        <taxon>metagenomes</taxon>
        <taxon>ecological metagenomes</taxon>
    </lineage>
</organism>
<dbReference type="AlphaFoldDB" id="A0A381XN81"/>
<keyword evidence="1" id="KW-1133">Transmembrane helix</keyword>
<feature type="domain" description="VPS9" evidence="2">
    <location>
        <begin position="225"/>
        <end position="315"/>
    </location>
</feature>
<feature type="transmembrane region" description="Helical" evidence="1">
    <location>
        <begin position="21"/>
        <end position="45"/>
    </location>
</feature>
<dbReference type="PROSITE" id="PS51205">
    <property type="entry name" value="VPS9"/>
    <property type="match status" value="1"/>
</dbReference>
<evidence type="ECO:0000313" key="3">
    <source>
        <dbReference type="EMBL" id="SVA66199.1"/>
    </source>
</evidence>